<dbReference type="GO" id="GO:0005524">
    <property type="term" value="F:ATP binding"/>
    <property type="evidence" value="ECO:0007669"/>
    <property type="project" value="UniProtKB-KW"/>
</dbReference>
<dbReference type="Gene3D" id="1.10.8.80">
    <property type="entry name" value="Magnesium chelatase subunit I, C-Terminal domain"/>
    <property type="match status" value="1"/>
</dbReference>
<dbReference type="PANTHER" id="PTHR42759:SF1">
    <property type="entry name" value="MAGNESIUM-CHELATASE SUBUNIT CHLD"/>
    <property type="match status" value="1"/>
</dbReference>
<dbReference type="SUPFAM" id="SSF52540">
    <property type="entry name" value="P-loop containing nucleoside triphosphate hydrolases"/>
    <property type="match status" value="1"/>
</dbReference>
<dbReference type="EC" id="3.6.3.-" evidence="6"/>
<dbReference type="InterPro" id="IPR041628">
    <property type="entry name" value="ChlI/MoxR_AAA_lid"/>
</dbReference>
<evidence type="ECO:0000256" key="1">
    <source>
        <dbReference type="ARBA" id="ARBA00022741"/>
    </source>
</evidence>
<dbReference type="InterPro" id="IPR027417">
    <property type="entry name" value="P-loop_NTPase"/>
</dbReference>
<proteinExistence type="inferred from homology"/>
<protein>
    <submittedName>
        <fullName evidence="6">ATPase RavA</fullName>
        <ecNumber evidence="6">3.6.3.-</ecNumber>
    </submittedName>
</protein>
<dbReference type="InterPro" id="IPR011703">
    <property type="entry name" value="ATPase_AAA-3"/>
</dbReference>
<dbReference type="PIRSF" id="PIRSF002849">
    <property type="entry name" value="AAA_ATPase_chaperone_MoxR_prd"/>
    <property type="match status" value="1"/>
</dbReference>
<dbReference type="Proteomes" id="UP000316426">
    <property type="component" value="Chromosome"/>
</dbReference>
<dbReference type="Gene3D" id="3.40.50.300">
    <property type="entry name" value="P-loop containing nucleotide triphosphate hydrolases"/>
    <property type="match status" value="1"/>
</dbReference>
<sequence>MALPDSDLEAIQQLGAAHKRLTAELGKVIVGQQDVVEQLLVALFARGHCVLEGVPGLAKTLLIHTLADALSLQFSRVQFTPDLMPADITGTEVIQEDKATGHREFRFLPGPVFANIVLADEINRTPPKTQAALLEAMQERQVTVGGERHKLPNPFFVLATQNPIEQEGTYPLPEAQLDRFMFMVKVDYPSEVEELAIVKQTTTDVKTSVTPQLSAEDLQSMADLVRRVPVADHLAQYAIRIVRQTRVGRGESGPSKNDMVDRYLSWGAGPRASQFLVLAAKARAALQGRHCVEMADLRAVAHPVLRHRIVTNFNAEADGVTPDHVIDRLLESTPAEAAA</sequence>
<keyword evidence="7" id="KW-1185">Reference proteome</keyword>
<keyword evidence="1" id="KW-0547">Nucleotide-binding</keyword>
<evidence type="ECO:0000313" key="6">
    <source>
        <dbReference type="EMBL" id="QDV74852.1"/>
    </source>
</evidence>
<gene>
    <name evidence="6" type="primary">ravA</name>
    <name evidence="6" type="ORF">Spa11_30610</name>
</gene>
<dbReference type="KEGG" id="bmei:Spa11_30610"/>
<feature type="domain" description="ChlI/MoxR AAA lid" evidence="5">
    <location>
        <begin position="260"/>
        <end position="328"/>
    </location>
</feature>
<organism evidence="6 7">
    <name type="scientific">Botrimarina mediterranea</name>
    <dbReference type="NCBI Taxonomy" id="2528022"/>
    <lineage>
        <taxon>Bacteria</taxon>
        <taxon>Pseudomonadati</taxon>
        <taxon>Planctomycetota</taxon>
        <taxon>Planctomycetia</taxon>
        <taxon>Pirellulales</taxon>
        <taxon>Lacipirellulaceae</taxon>
        <taxon>Botrimarina</taxon>
    </lineage>
</organism>
<reference evidence="6 7" key="1">
    <citation type="submission" date="2019-02" db="EMBL/GenBank/DDBJ databases">
        <title>Deep-cultivation of Planctomycetes and their phenomic and genomic characterization uncovers novel biology.</title>
        <authorList>
            <person name="Wiegand S."/>
            <person name="Jogler M."/>
            <person name="Boedeker C."/>
            <person name="Pinto D."/>
            <person name="Vollmers J."/>
            <person name="Rivas-Marin E."/>
            <person name="Kohn T."/>
            <person name="Peeters S.H."/>
            <person name="Heuer A."/>
            <person name="Rast P."/>
            <person name="Oberbeckmann S."/>
            <person name="Bunk B."/>
            <person name="Jeske O."/>
            <person name="Meyerdierks A."/>
            <person name="Storesund J.E."/>
            <person name="Kallscheuer N."/>
            <person name="Luecker S."/>
            <person name="Lage O.M."/>
            <person name="Pohl T."/>
            <person name="Merkel B.J."/>
            <person name="Hornburger P."/>
            <person name="Mueller R.-W."/>
            <person name="Bruemmer F."/>
            <person name="Labrenz M."/>
            <person name="Spormann A.M."/>
            <person name="Op den Camp H."/>
            <person name="Overmann J."/>
            <person name="Amann R."/>
            <person name="Jetten M.S.M."/>
            <person name="Mascher T."/>
            <person name="Medema M.H."/>
            <person name="Devos D.P."/>
            <person name="Kaster A.-K."/>
            <person name="Ovreas L."/>
            <person name="Rohde M."/>
            <person name="Galperin M.Y."/>
            <person name="Jogler C."/>
        </authorList>
    </citation>
    <scope>NUCLEOTIDE SEQUENCE [LARGE SCALE GENOMIC DNA]</scope>
    <source>
        <strain evidence="6 7">Spa11</strain>
    </source>
</reference>
<evidence type="ECO:0000256" key="3">
    <source>
        <dbReference type="ARBA" id="ARBA00061607"/>
    </source>
</evidence>
<dbReference type="AlphaFoldDB" id="A0A518KAN4"/>
<dbReference type="Pfam" id="PF07726">
    <property type="entry name" value="AAA_3"/>
    <property type="match status" value="1"/>
</dbReference>
<dbReference type="CDD" id="cd00009">
    <property type="entry name" value="AAA"/>
    <property type="match status" value="1"/>
</dbReference>
<feature type="domain" description="ATPase AAA-3" evidence="4">
    <location>
        <begin position="48"/>
        <end position="182"/>
    </location>
</feature>
<evidence type="ECO:0000313" key="7">
    <source>
        <dbReference type="Proteomes" id="UP000316426"/>
    </source>
</evidence>
<keyword evidence="6" id="KW-0378">Hydrolase</keyword>
<evidence type="ECO:0000259" key="4">
    <source>
        <dbReference type="Pfam" id="PF07726"/>
    </source>
</evidence>
<keyword evidence="2" id="KW-0067">ATP-binding</keyword>
<dbReference type="PANTHER" id="PTHR42759">
    <property type="entry name" value="MOXR FAMILY PROTEIN"/>
    <property type="match status" value="1"/>
</dbReference>
<dbReference type="InterPro" id="IPR050764">
    <property type="entry name" value="CbbQ/NirQ/NorQ/GpvN"/>
</dbReference>
<dbReference type="FunFam" id="3.40.50.300:FF:000640">
    <property type="entry name" value="MoxR family ATPase"/>
    <property type="match status" value="1"/>
</dbReference>
<dbReference type="GO" id="GO:0016887">
    <property type="term" value="F:ATP hydrolysis activity"/>
    <property type="evidence" value="ECO:0007669"/>
    <property type="project" value="InterPro"/>
</dbReference>
<accession>A0A518KAN4</accession>
<name>A0A518KAN4_9BACT</name>
<dbReference type="EMBL" id="CP036349">
    <property type="protein sequence ID" value="QDV74852.1"/>
    <property type="molecule type" value="Genomic_DNA"/>
</dbReference>
<dbReference type="Pfam" id="PF17863">
    <property type="entry name" value="AAA_lid_2"/>
    <property type="match status" value="1"/>
</dbReference>
<evidence type="ECO:0000256" key="2">
    <source>
        <dbReference type="ARBA" id="ARBA00022840"/>
    </source>
</evidence>
<comment type="similarity">
    <text evidence="3">Belongs to the MoxR family.</text>
</comment>
<evidence type="ECO:0000259" key="5">
    <source>
        <dbReference type="Pfam" id="PF17863"/>
    </source>
</evidence>
<dbReference type="RefSeq" id="WP_145113621.1">
    <property type="nucleotide sequence ID" value="NZ_CP036349.1"/>
</dbReference>